<protein>
    <submittedName>
        <fullName evidence="1">Rna-directed dna polymerase from mobile element jockey-like</fullName>
    </submittedName>
</protein>
<sequence length="109" mass="12564">MAPTINISSENSQVGVYDSGIECTLSKFANGIKLSGVVDMPEGQDAIQRDLDKLEKCACVNLMRFNKTKCRVLHLGWGNPWYQYRLEDEGIESTLPRRTWGYWWMKSWT</sequence>
<dbReference type="OrthoDB" id="416454at2759"/>
<organism evidence="1 2">
    <name type="scientific">Limosa lapponica baueri</name>
    <dbReference type="NCBI Taxonomy" id="1758121"/>
    <lineage>
        <taxon>Eukaryota</taxon>
        <taxon>Metazoa</taxon>
        <taxon>Chordata</taxon>
        <taxon>Craniata</taxon>
        <taxon>Vertebrata</taxon>
        <taxon>Euteleostomi</taxon>
        <taxon>Archelosauria</taxon>
        <taxon>Archosauria</taxon>
        <taxon>Dinosauria</taxon>
        <taxon>Saurischia</taxon>
        <taxon>Theropoda</taxon>
        <taxon>Coelurosauria</taxon>
        <taxon>Aves</taxon>
        <taxon>Neognathae</taxon>
        <taxon>Neoaves</taxon>
        <taxon>Charadriiformes</taxon>
        <taxon>Scolopacidae</taxon>
        <taxon>Limosa</taxon>
    </lineage>
</organism>
<dbReference type="AlphaFoldDB" id="A0A2I0UNR6"/>
<proteinExistence type="predicted"/>
<keyword evidence="1" id="KW-0695">RNA-directed DNA polymerase</keyword>
<keyword evidence="1" id="KW-0808">Transferase</keyword>
<accession>A0A2I0UNR6</accession>
<gene>
    <name evidence="1" type="ORF">llap_2006</name>
</gene>
<dbReference type="EMBL" id="KZ505672">
    <property type="protein sequence ID" value="PKU47673.1"/>
    <property type="molecule type" value="Genomic_DNA"/>
</dbReference>
<evidence type="ECO:0000313" key="2">
    <source>
        <dbReference type="Proteomes" id="UP000233556"/>
    </source>
</evidence>
<keyword evidence="2" id="KW-1185">Reference proteome</keyword>
<dbReference type="GO" id="GO:0003964">
    <property type="term" value="F:RNA-directed DNA polymerase activity"/>
    <property type="evidence" value="ECO:0007669"/>
    <property type="project" value="UniProtKB-KW"/>
</dbReference>
<evidence type="ECO:0000313" key="1">
    <source>
        <dbReference type="EMBL" id="PKU47673.1"/>
    </source>
</evidence>
<dbReference type="Proteomes" id="UP000233556">
    <property type="component" value="Unassembled WGS sequence"/>
</dbReference>
<name>A0A2I0UNR6_LIMLA</name>
<reference evidence="2" key="1">
    <citation type="submission" date="2017-11" db="EMBL/GenBank/DDBJ databases">
        <authorList>
            <person name="Lima N.C."/>
            <person name="Parody-Merino A.M."/>
            <person name="Battley P.F."/>
            <person name="Fidler A.E."/>
            <person name="Prosdocimi F."/>
        </authorList>
    </citation>
    <scope>NUCLEOTIDE SEQUENCE [LARGE SCALE GENOMIC DNA]</scope>
</reference>
<keyword evidence="1" id="KW-0548">Nucleotidyltransferase</keyword>
<reference evidence="2" key="2">
    <citation type="submission" date="2017-12" db="EMBL/GenBank/DDBJ databases">
        <title>Genome sequence of the Bar-tailed Godwit (Limosa lapponica baueri).</title>
        <authorList>
            <person name="Lima N.C.B."/>
            <person name="Parody-Merino A.M."/>
            <person name="Battley P.F."/>
            <person name="Fidler A.E."/>
            <person name="Prosdocimi F."/>
        </authorList>
    </citation>
    <scope>NUCLEOTIDE SEQUENCE [LARGE SCALE GENOMIC DNA]</scope>
</reference>